<gene>
    <name evidence="5" type="ORF">E4650_07255</name>
    <name evidence="4" type="ORF">SAMN04488588_1211</name>
</gene>
<dbReference type="OrthoDB" id="9814375at2"/>
<dbReference type="InterPro" id="IPR027024">
    <property type="entry name" value="UCP027386_ABC_sbc_TM0202"/>
</dbReference>
<name>A0A1G6M3E0_9BACT</name>
<dbReference type="Proteomes" id="UP000297288">
    <property type="component" value="Unassembled WGS sequence"/>
</dbReference>
<dbReference type="EMBL" id="FMYV01000004">
    <property type="protein sequence ID" value="SDC49476.1"/>
    <property type="molecule type" value="Genomic_DNA"/>
</dbReference>
<proteinExistence type="predicted"/>
<dbReference type="PANTHER" id="PTHR30024:SF46">
    <property type="entry name" value="ABC TRANSPORTER, SUBSTRATE-BINDING LIPOPROTEIN"/>
    <property type="match status" value="1"/>
</dbReference>
<evidence type="ECO:0000256" key="3">
    <source>
        <dbReference type="ARBA" id="ARBA00023239"/>
    </source>
</evidence>
<reference evidence="4 6" key="1">
    <citation type="submission" date="2016-10" db="EMBL/GenBank/DDBJ databases">
        <authorList>
            <person name="de Groot N.N."/>
        </authorList>
    </citation>
    <scope>NUCLEOTIDE SEQUENCE [LARGE SCALE GENOMIC DNA]</scope>
    <source>
        <strain evidence="4 6">WG14</strain>
    </source>
</reference>
<protein>
    <submittedName>
        <fullName evidence="5">ABC transporter substrate-binding protein</fullName>
    </submittedName>
    <submittedName>
        <fullName evidence="4">NitT/TauT family transport system substrate-binding protein</fullName>
    </submittedName>
</protein>
<keyword evidence="6" id="KW-1185">Reference proteome</keyword>
<dbReference type="AlphaFoldDB" id="A0A1G6M3E0"/>
<dbReference type="EMBL" id="SRME01000004">
    <property type="protein sequence ID" value="TGG87534.1"/>
    <property type="molecule type" value="Genomic_DNA"/>
</dbReference>
<sequence>MKKKLLLFILSVLFISAFALNFYNPLGPSLLPAAGLYIEPIEGLETKFWRSLDEAQTLVIKEQADFIVLPVAFGVQLMNRDVNYKLAGVSLWKTFSLISSKDVKSIEDLEGKTIYTIQGPGQTADLVLKILKEERNLDVNIHYITNGADIIQLLASGKADYAVLPEPFASLAEVKTQGNVKVVMDIEQLYSQLTNLQPIIPITGLFVRGDIEHNEAKKVIDAYSNSANLFFNNYNNEAIEYVVETMGGKMPKPVMQKAAERSIIKYDVDKETINSFLEVIKNYGIIDKIPENLYY</sequence>
<accession>A0A1G6M3E0</accession>
<dbReference type="GO" id="GO:0009234">
    <property type="term" value="P:menaquinone biosynthetic process"/>
    <property type="evidence" value="ECO:0007669"/>
    <property type="project" value="UniProtKB-KW"/>
</dbReference>
<evidence type="ECO:0000313" key="7">
    <source>
        <dbReference type="Proteomes" id="UP000297288"/>
    </source>
</evidence>
<evidence type="ECO:0000256" key="1">
    <source>
        <dbReference type="ARBA" id="ARBA00004863"/>
    </source>
</evidence>
<organism evidence="4 6">
    <name type="scientific">Geotoga petraea</name>
    <dbReference type="NCBI Taxonomy" id="28234"/>
    <lineage>
        <taxon>Bacteria</taxon>
        <taxon>Thermotogati</taxon>
        <taxon>Thermotogota</taxon>
        <taxon>Thermotogae</taxon>
        <taxon>Petrotogales</taxon>
        <taxon>Petrotogaceae</taxon>
        <taxon>Geotoga</taxon>
    </lineage>
</organism>
<dbReference type="Pfam" id="PF02621">
    <property type="entry name" value="VitK2_biosynth"/>
    <property type="match status" value="1"/>
</dbReference>
<evidence type="ECO:0000256" key="2">
    <source>
        <dbReference type="ARBA" id="ARBA00022428"/>
    </source>
</evidence>
<dbReference type="SUPFAM" id="SSF53850">
    <property type="entry name" value="Periplasmic binding protein-like II"/>
    <property type="match status" value="1"/>
</dbReference>
<dbReference type="InterPro" id="IPR003773">
    <property type="entry name" value="Menaquinone_biosynth"/>
</dbReference>
<comment type="pathway">
    <text evidence="1">Quinol/quinone metabolism; menaquinone biosynthesis.</text>
</comment>
<dbReference type="PIRSF" id="PIRSF027386">
    <property type="entry name" value="UCP027386_ABC_sbc_TM0202"/>
    <property type="match status" value="1"/>
</dbReference>
<evidence type="ECO:0000313" key="6">
    <source>
        <dbReference type="Proteomes" id="UP000199322"/>
    </source>
</evidence>
<dbReference type="GO" id="GO:0016829">
    <property type="term" value="F:lyase activity"/>
    <property type="evidence" value="ECO:0007669"/>
    <property type="project" value="UniProtKB-KW"/>
</dbReference>
<dbReference type="Proteomes" id="UP000199322">
    <property type="component" value="Unassembled WGS sequence"/>
</dbReference>
<reference evidence="5 7" key="2">
    <citation type="submission" date="2019-04" db="EMBL/GenBank/DDBJ databases">
        <title>Draft genome sequence data and analysis of a Fermenting Bacterium, Geotoga petraea strain HO-Geo1, isolated from heavy-oil petroleum reservoir in Russia.</title>
        <authorList>
            <person name="Grouzdev D.S."/>
            <person name="Semenova E.M."/>
            <person name="Sokolova D.S."/>
            <person name="Tourova T.P."/>
            <person name="Poltaraus A.B."/>
            <person name="Nazina T.N."/>
        </authorList>
    </citation>
    <scope>NUCLEOTIDE SEQUENCE [LARGE SCALE GENOMIC DNA]</scope>
    <source>
        <strain evidence="5 7">HO-Geo1</strain>
    </source>
</reference>
<evidence type="ECO:0000313" key="5">
    <source>
        <dbReference type="EMBL" id="TGG87534.1"/>
    </source>
</evidence>
<dbReference type="STRING" id="28234.SAMN04488588_1211"/>
<dbReference type="PANTHER" id="PTHR30024">
    <property type="entry name" value="ALIPHATIC SULFONATES-BINDING PROTEIN-RELATED"/>
    <property type="match status" value="1"/>
</dbReference>
<keyword evidence="2" id="KW-0474">Menaquinone biosynthesis</keyword>
<evidence type="ECO:0000313" key="4">
    <source>
        <dbReference type="EMBL" id="SDC49476.1"/>
    </source>
</evidence>
<dbReference type="RefSeq" id="WP_091403637.1">
    <property type="nucleotide sequence ID" value="NZ_FMYV01000004.1"/>
</dbReference>
<dbReference type="Gene3D" id="3.40.190.10">
    <property type="entry name" value="Periplasmic binding protein-like II"/>
    <property type="match status" value="2"/>
</dbReference>
<keyword evidence="3" id="KW-0456">Lyase</keyword>